<dbReference type="EMBL" id="DYVX01000062">
    <property type="protein sequence ID" value="HJF92297.1"/>
    <property type="molecule type" value="Genomic_DNA"/>
</dbReference>
<dbReference type="NCBIfam" id="TIGR00045">
    <property type="entry name" value="glycerate kinase"/>
    <property type="match status" value="1"/>
</dbReference>
<dbReference type="PANTHER" id="PTHR21599">
    <property type="entry name" value="GLYCERATE KINASE"/>
    <property type="match status" value="1"/>
</dbReference>
<accession>A0A921HXV1</accession>
<dbReference type="GO" id="GO:0031388">
    <property type="term" value="P:organic acid phosphorylation"/>
    <property type="evidence" value="ECO:0007669"/>
    <property type="project" value="UniProtKB-UniRule"/>
</dbReference>
<dbReference type="PIRSF" id="PIRSF006078">
    <property type="entry name" value="GlxK"/>
    <property type="match status" value="1"/>
</dbReference>
<sequence length="376" mass="39873">MRKFVLAIDSFKGSLTSTEAEAAAREGILRIYPRAEPLCIPIADGGEGMLDALSTLGGQEVHLRVQGPLNDKVEARYLITADRQTAYIEMASASGLTLVPENLRTPLQTTTRGTGELMRDALDRGCRRLVVGLGGSATNDGGMGMLSALGIRFLDRQGKELEGRGKDMTATVRIDTSLAHPALKTTRCTAACDVRNPFYGTEGAACIFAPQKGATPDDVQLLDQGLQHLAQLYQQATGIDIATLPGAGAAGGLGGALAAFLHADLRPGISLLLEANGFQDKIKGADLIITGEGRADRQTLMGKVPAGVLHEAVRAGIPIALIAGQIANEEELHAAGFYHVCATTPQDMPLCVAMQKHTAQENIRQAMEQLLKNWNK</sequence>
<dbReference type="Gene3D" id="3.90.1510.10">
    <property type="entry name" value="Glycerate kinase, domain 2"/>
    <property type="match status" value="1"/>
</dbReference>
<dbReference type="Gene3D" id="3.40.50.10350">
    <property type="entry name" value="Glycerate kinase, domain 1"/>
    <property type="match status" value="1"/>
</dbReference>
<keyword evidence="3 4" id="KW-0418">Kinase</keyword>
<dbReference type="InterPro" id="IPR018193">
    <property type="entry name" value="Glyc_kinase_flavodox-like_fold"/>
</dbReference>
<dbReference type="SUPFAM" id="SSF110738">
    <property type="entry name" value="Glycerate kinase I"/>
    <property type="match status" value="1"/>
</dbReference>
<protein>
    <submittedName>
        <fullName evidence="5">Glycerate kinase</fullName>
    </submittedName>
</protein>
<dbReference type="InterPro" id="IPR036129">
    <property type="entry name" value="Glycerate_kinase_sf"/>
</dbReference>
<dbReference type="Proteomes" id="UP000717835">
    <property type="component" value="Unassembled WGS sequence"/>
</dbReference>
<dbReference type="PANTHER" id="PTHR21599:SF0">
    <property type="entry name" value="GLYCERATE KINASE"/>
    <property type="match status" value="1"/>
</dbReference>
<keyword evidence="2 4" id="KW-0808">Transferase</keyword>
<reference evidence="5" key="1">
    <citation type="journal article" date="2021" name="PeerJ">
        <title>Extensive microbial diversity within the chicken gut microbiome revealed by metagenomics and culture.</title>
        <authorList>
            <person name="Gilroy R."/>
            <person name="Ravi A."/>
            <person name="Getino M."/>
            <person name="Pursley I."/>
            <person name="Horton D.L."/>
            <person name="Alikhan N.F."/>
            <person name="Baker D."/>
            <person name="Gharbi K."/>
            <person name="Hall N."/>
            <person name="Watson M."/>
            <person name="Adriaenssens E.M."/>
            <person name="Foster-Nyarko E."/>
            <person name="Jarju S."/>
            <person name="Secka A."/>
            <person name="Antonio M."/>
            <person name="Oren A."/>
            <person name="Chaudhuri R.R."/>
            <person name="La Ragione R."/>
            <person name="Hildebrand F."/>
            <person name="Pallen M.J."/>
        </authorList>
    </citation>
    <scope>NUCLEOTIDE SEQUENCE</scope>
    <source>
        <strain evidence="5">CHK55-1828</strain>
    </source>
</reference>
<evidence type="ECO:0000256" key="1">
    <source>
        <dbReference type="ARBA" id="ARBA00006284"/>
    </source>
</evidence>
<dbReference type="AlphaFoldDB" id="A0A921HXV1"/>
<reference evidence="5" key="2">
    <citation type="submission" date="2021-09" db="EMBL/GenBank/DDBJ databases">
        <authorList>
            <person name="Gilroy R."/>
        </authorList>
    </citation>
    <scope>NUCLEOTIDE SEQUENCE</scope>
    <source>
        <strain evidence="5">CHK55-1828</strain>
    </source>
</reference>
<evidence type="ECO:0000313" key="5">
    <source>
        <dbReference type="EMBL" id="HJF92297.1"/>
    </source>
</evidence>
<dbReference type="InterPro" id="IPR004381">
    <property type="entry name" value="Glycerate_kinase"/>
</dbReference>
<dbReference type="Pfam" id="PF02595">
    <property type="entry name" value="Gly_kinase"/>
    <property type="match status" value="1"/>
</dbReference>
<organism evidence="5 6">
    <name type="scientific">Mediterranea massiliensis</name>
    <dbReference type="NCBI Taxonomy" id="1841865"/>
    <lineage>
        <taxon>Bacteria</taxon>
        <taxon>Pseudomonadati</taxon>
        <taxon>Bacteroidota</taxon>
        <taxon>Bacteroidia</taxon>
        <taxon>Bacteroidales</taxon>
        <taxon>Bacteroidaceae</taxon>
        <taxon>Mediterranea</taxon>
    </lineage>
</organism>
<comment type="caution">
    <text evidence="5">The sequence shown here is derived from an EMBL/GenBank/DDBJ whole genome shotgun (WGS) entry which is preliminary data.</text>
</comment>
<evidence type="ECO:0000256" key="2">
    <source>
        <dbReference type="ARBA" id="ARBA00022679"/>
    </source>
</evidence>
<evidence type="ECO:0000256" key="4">
    <source>
        <dbReference type="PIRNR" id="PIRNR006078"/>
    </source>
</evidence>
<dbReference type="InterPro" id="IPR018197">
    <property type="entry name" value="Glycerate_kinase_RE-like"/>
</dbReference>
<comment type="similarity">
    <text evidence="1 4">Belongs to the glycerate kinase type-1 family.</text>
</comment>
<proteinExistence type="inferred from homology"/>
<evidence type="ECO:0000256" key="3">
    <source>
        <dbReference type="ARBA" id="ARBA00022777"/>
    </source>
</evidence>
<dbReference type="RefSeq" id="WP_276827827.1">
    <property type="nucleotide sequence ID" value="NZ_DYVX01000062.1"/>
</dbReference>
<evidence type="ECO:0000313" key="6">
    <source>
        <dbReference type="Proteomes" id="UP000717835"/>
    </source>
</evidence>
<gene>
    <name evidence="5" type="ORF">K8W02_07930</name>
</gene>
<dbReference type="GO" id="GO:0008887">
    <property type="term" value="F:glycerate kinase activity"/>
    <property type="evidence" value="ECO:0007669"/>
    <property type="project" value="UniProtKB-UniRule"/>
</dbReference>
<name>A0A921HXV1_9BACT</name>